<proteinExistence type="predicted"/>
<evidence type="ECO:0000313" key="2">
    <source>
        <dbReference type="EMBL" id="KRF77743.1"/>
    </source>
</evidence>
<dbReference type="OrthoDB" id="6612025at2759"/>
<evidence type="ECO:0008006" key="4">
    <source>
        <dbReference type="Google" id="ProtNLM"/>
    </source>
</evidence>
<feature type="non-terminal residue" evidence="2">
    <location>
        <position position="272"/>
    </location>
</feature>
<feature type="compositionally biased region" description="Low complexity" evidence="1">
    <location>
        <begin position="245"/>
        <end position="264"/>
    </location>
</feature>
<dbReference type="AlphaFoldDB" id="A0A0Q9W9S9"/>
<dbReference type="Proteomes" id="UP000008792">
    <property type="component" value="Unassembled WGS sequence"/>
</dbReference>
<keyword evidence="3" id="KW-1185">Reference proteome</keyword>
<accession>A0A0Q9W9S9</accession>
<organism evidence="2 3">
    <name type="scientific">Drosophila virilis</name>
    <name type="common">Fruit fly</name>
    <dbReference type="NCBI Taxonomy" id="7244"/>
    <lineage>
        <taxon>Eukaryota</taxon>
        <taxon>Metazoa</taxon>
        <taxon>Ecdysozoa</taxon>
        <taxon>Arthropoda</taxon>
        <taxon>Hexapoda</taxon>
        <taxon>Insecta</taxon>
        <taxon>Pterygota</taxon>
        <taxon>Neoptera</taxon>
        <taxon>Endopterygota</taxon>
        <taxon>Diptera</taxon>
        <taxon>Brachycera</taxon>
        <taxon>Muscomorpha</taxon>
        <taxon>Ephydroidea</taxon>
        <taxon>Drosophilidae</taxon>
        <taxon>Drosophila</taxon>
    </lineage>
</organism>
<feature type="compositionally biased region" description="Basic residues" evidence="1">
    <location>
        <begin position="69"/>
        <end position="78"/>
    </location>
</feature>
<gene>
    <name evidence="2" type="primary">Dvir\GJ26446</name>
    <name evidence="2" type="ORF">Dvir_GJ26446</name>
</gene>
<sequence length="272" mass="31199">NRKKIKKHHKKTTEIVDGIPHTVHEFTIQEFEPDAELVPETITEIEDDITPKTQIEDYEIEVSDEQPKRKPKKDKKSKVVVVDQEPVHIEDIGETVEVTKLVEDDGTTKEVQVKKRKIVRKQGPKEHVFEITETSNNDEPLAEVTIIDITEDERPTDTVEPLTKRKAPIKMPKKLNREDVDSYVINVVEDFTEPIEKITPIPSQVLEKTISFEPLLSDDDTEEKESNPFFKFEVIELEPKEMLDTHLPAPHTHTTPPATQAQTHSQDANKPS</sequence>
<dbReference type="InParanoid" id="A0A0Q9W9S9"/>
<feature type="non-terminal residue" evidence="2">
    <location>
        <position position="1"/>
    </location>
</feature>
<evidence type="ECO:0000256" key="1">
    <source>
        <dbReference type="SAM" id="MobiDB-lite"/>
    </source>
</evidence>
<name>A0A0Q9W9S9_DROVI</name>
<dbReference type="EMBL" id="CH946200">
    <property type="protein sequence ID" value="KRF77743.1"/>
    <property type="molecule type" value="Genomic_DNA"/>
</dbReference>
<protein>
    <recommendedName>
        <fullName evidence="4">Titin</fullName>
    </recommendedName>
</protein>
<evidence type="ECO:0000313" key="3">
    <source>
        <dbReference type="Proteomes" id="UP000008792"/>
    </source>
</evidence>
<dbReference type="STRING" id="7244.A0A0Q9W9S9"/>
<reference evidence="2 3" key="1">
    <citation type="journal article" date="2007" name="Nature">
        <title>Evolution of genes and genomes on the Drosophila phylogeny.</title>
        <authorList>
            <consortium name="Drosophila 12 Genomes Consortium"/>
            <person name="Clark A.G."/>
            <person name="Eisen M.B."/>
            <person name="Smith D.R."/>
            <person name="Bergman C.M."/>
            <person name="Oliver B."/>
            <person name="Markow T.A."/>
            <person name="Kaufman T.C."/>
            <person name="Kellis M."/>
            <person name="Gelbart W."/>
            <person name="Iyer V.N."/>
            <person name="Pollard D.A."/>
            <person name="Sackton T.B."/>
            <person name="Larracuente A.M."/>
            <person name="Singh N.D."/>
            <person name="Abad J.P."/>
            <person name="Abt D.N."/>
            <person name="Adryan B."/>
            <person name="Aguade M."/>
            <person name="Akashi H."/>
            <person name="Anderson W.W."/>
            <person name="Aquadro C.F."/>
            <person name="Ardell D.H."/>
            <person name="Arguello R."/>
            <person name="Artieri C.G."/>
            <person name="Barbash D.A."/>
            <person name="Barker D."/>
            <person name="Barsanti P."/>
            <person name="Batterham P."/>
            <person name="Batzoglou S."/>
            <person name="Begun D."/>
            <person name="Bhutkar A."/>
            <person name="Blanco E."/>
            <person name="Bosak S.A."/>
            <person name="Bradley R.K."/>
            <person name="Brand A.D."/>
            <person name="Brent M.R."/>
            <person name="Brooks A.N."/>
            <person name="Brown R.H."/>
            <person name="Butlin R.K."/>
            <person name="Caggese C."/>
            <person name="Calvi B.R."/>
            <person name="Bernardo de Carvalho A."/>
            <person name="Caspi A."/>
            <person name="Castrezana S."/>
            <person name="Celniker S.E."/>
            <person name="Chang J.L."/>
            <person name="Chapple C."/>
            <person name="Chatterji S."/>
            <person name="Chinwalla A."/>
            <person name="Civetta A."/>
            <person name="Clifton S.W."/>
            <person name="Comeron J.M."/>
            <person name="Costello J.C."/>
            <person name="Coyne J.A."/>
            <person name="Daub J."/>
            <person name="David R.G."/>
            <person name="Delcher A.L."/>
            <person name="Delehaunty K."/>
            <person name="Do C.B."/>
            <person name="Ebling H."/>
            <person name="Edwards K."/>
            <person name="Eickbush T."/>
            <person name="Evans J.D."/>
            <person name="Filipski A."/>
            <person name="Findeiss S."/>
            <person name="Freyhult E."/>
            <person name="Fulton L."/>
            <person name="Fulton R."/>
            <person name="Garcia A.C."/>
            <person name="Gardiner A."/>
            <person name="Garfield D.A."/>
            <person name="Garvin B.E."/>
            <person name="Gibson G."/>
            <person name="Gilbert D."/>
            <person name="Gnerre S."/>
            <person name="Godfrey J."/>
            <person name="Good R."/>
            <person name="Gotea V."/>
            <person name="Gravely B."/>
            <person name="Greenberg A.J."/>
            <person name="Griffiths-Jones S."/>
            <person name="Gross S."/>
            <person name="Guigo R."/>
            <person name="Gustafson E.A."/>
            <person name="Haerty W."/>
            <person name="Hahn M.W."/>
            <person name="Halligan D.L."/>
            <person name="Halpern A.L."/>
            <person name="Halter G.M."/>
            <person name="Han M.V."/>
            <person name="Heger A."/>
            <person name="Hillier L."/>
            <person name="Hinrichs A.S."/>
            <person name="Holmes I."/>
            <person name="Hoskins R.A."/>
            <person name="Hubisz M.J."/>
            <person name="Hultmark D."/>
            <person name="Huntley M.A."/>
            <person name="Jaffe D.B."/>
            <person name="Jagadeeshan S."/>
            <person name="Jeck W.R."/>
            <person name="Johnson J."/>
            <person name="Jones C.D."/>
            <person name="Jordan W.C."/>
            <person name="Karpen G.H."/>
            <person name="Kataoka E."/>
            <person name="Keightley P.D."/>
            <person name="Kheradpour P."/>
            <person name="Kirkness E.F."/>
            <person name="Koerich L.B."/>
            <person name="Kristiansen K."/>
            <person name="Kudrna D."/>
            <person name="Kulathinal R.J."/>
            <person name="Kumar S."/>
            <person name="Kwok R."/>
            <person name="Lander E."/>
            <person name="Langley C.H."/>
            <person name="Lapoint R."/>
            <person name="Lazzaro B.P."/>
            <person name="Lee S.J."/>
            <person name="Levesque L."/>
            <person name="Li R."/>
            <person name="Lin C.F."/>
            <person name="Lin M.F."/>
            <person name="Lindblad-Toh K."/>
            <person name="Llopart A."/>
            <person name="Long M."/>
            <person name="Low L."/>
            <person name="Lozovsky E."/>
            <person name="Lu J."/>
            <person name="Luo M."/>
            <person name="Machado C.A."/>
            <person name="Makalowski W."/>
            <person name="Marzo M."/>
            <person name="Matsuda M."/>
            <person name="Matzkin L."/>
            <person name="McAllister B."/>
            <person name="McBride C.S."/>
            <person name="McKernan B."/>
            <person name="McKernan K."/>
            <person name="Mendez-Lago M."/>
            <person name="Minx P."/>
            <person name="Mollenhauer M.U."/>
            <person name="Montooth K."/>
            <person name="Mount S.M."/>
            <person name="Mu X."/>
            <person name="Myers E."/>
            <person name="Negre B."/>
            <person name="Newfeld S."/>
            <person name="Nielsen R."/>
            <person name="Noor M.A."/>
            <person name="O'Grady P."/>
            <person name="Pachter L."/>
            <person name="Papaceit M."/>
            <person name="Parisi M.J."/>
            <person name="Parisi M."/>
            <person name="Parts L."/>
            <person name="Pedersen J.S."/>
            <person name="Pesole G."/>
            <person name="Phillippy A.M."/>
            <person name="Ponting C.P."/>
            <person name="Pop M."/>
            <person name="Porcelli D."/>
            <person name="Powell J.R."/>
            <person name="Prohaska S."/>
            <person name="Pruitt K."/>
            <person name="Puig M."/>
            <person name="Quesneville H."/>
            <person name="Ram K.R."/>
            <person name="Rand D."/>
            <person name="Rasmussen M.D."/>
            <person name="Reed L.K."/>
            <person name="Reenan R."/>
            <person name="Reily A."/>
            <person name="Remington K.A."/>
            <person name="Rieger T.T."/>
            <person name="Ritchie M.G."/>
            <person name="Robin C."/>
            <person name="Rogers Y.H."/>
            <person name="Rohde C."/>
            <person name="Rozas J."/>
            <person name="Rubenfield M.J."/>
            <person name="Ruiz A."/>
            <person name="Russo S."/>
            <person name="Salzberg S.L."/>
            <person name="Sanchez-Gracia A."/>
            <person name="Saranga D.J."/>
            <person name="Sato H."/>
            <person name="Schaeffer S.W."/>
            <person name="Schatz M.C."/>
            <person name="Schlenke T."/>
            <person name="Schwartz R."/>
            <person name="Segarra C."/>
            <person name="Singh R.S."/>
            <person name="Sirot L."/>
            <person name="Sirota M."/>
            <person name="Sisneros N.B."/>
            <person name="Smith C.D."/>
            <person name="Smith T.F."/>
            <person name="Spieth J."/>
            <person name="Stage D.E."/>
            <person name="Stark A."/>
            <person name="Stephan W."/>
            <person name="Strausberg R.L."/>
            <person name="Strempel S."/>
            <person name="Sturgill D."/>
            <person name="Sutton G."/>
            <person name="Sutton G.G."/>
            <person name="Tao W."/>
            <person name="Teichmann S."/>
            <person name="Tobari Y.N."/>
            <person name="Tomimura Y."/>
            <person name="Tsolas J.M."/>
            <person name="Valente V.L."/>
            <person name="Venter E."/>
            <person name="Venter J.C."/>
            <person name="Vicario S."/>
            <person name="Vieira F.G."/>
            <person name="Vilella A.J."/>
            <person name="Villasante A."/>
            <person name="Walenz B."/>
            <person name="Wang J."/>
            <person name="Wasserman M."/>
            <person name="Watts T."/>
            <person name="Wilson D."/>
            <person name="Wilson R.K."/>
            <person name="Wing R.A."/>
            <person name="Wolfner M.F."/>
            <person name="Wong A."/>
            <person name="Wong G.K."/>
            <person name="Wu C.I."/>
            <person name="Wu G."/>
            <person name="Yamamoto D."/>
            <person name="Yang H.P."/>
            <person name="Yang S.P."/>
            <person name="Yorke J.A."/>
            <person name="Yoshida K."/>
            <person name="Zdobnov E."/>
            <person name="Zhang P."/>
            <person name="Zhang Y."/>
            <person name="Zimin A.V."/>
            <person name="Baldwin J."/>
            <person name="Abdouelleil A."/>
            <person name="Abdulkadir J."/>
            <person name="Abebe A."/>
            <person name="Abera B."/>
            <person name="Abreu J."/>
            <person name="Acer S.C."/>
            <person name="Aftuck L."/>
            <person name="Alexander A."/>
            <person name="An P."/>
            <person name="Anderson E."/>
            <person name="Anderson S."/>
            <person name="Arachi H."/>
            <person name="Azer M."/>
            <person name="Bachantsang P."/>
            <person name="Barry A."/>
            <person name="Bayul T."/>
            <person name="Berlin A."/>
            <person name="Bessette D."/>
            <person name="Bloom T."/>
            <person name="Blye J."/>
            <person name="Boguslavskiy L."/>
            <person name="Bonnet C."/>
            <person name="Boukhgalter B."/>
            <person name="Bourzgui I."/>
            <person name="Brown A."/>
            <person name="Cahill P."/>
            <person name="Channer S."/>
            <person name="Cheshatsang Y."/>
            <person name="Chuda L."/>
            <person name="Citroen M."/>
            <person name="Collymore A."/>
            <person name="Cooke P."/>
            <person name="Costello M."/>
            <person name="D'Aco K."/>
            <person name="Daza R."/>
            <person name="De Haan G."/>
            <person name="DeGray S."/>
            <person name="DeMaso C."/>
            <person name="Dhargay N."/>
            <person name="Dooley K."/>
            <person name="Dooley E."/>
            <person name="Doricent M."/>
            <person name="Dorje P."/>
            <person name="Dorjee K."/>
            <person name="Dupes A."/>
            <person name="Elong R."/>
            <person name="Falk J."/>
            <person name="Farina A."/>
            <person name="Faro S."/>
            <person name="Ferguson D."/>
            <person name="Fisher S."/>
            <person name="Foley C.D."/>
            <person name="Franke A."/>
            <person name="Friedrich D."/>
            <person name="Gadbois L."/>
            <person name="Gearin G."/>
            <person name="Gearin C.R."/>
            <person name="Giannoukos G."/>
            <person name="Goode T."/>
            <person name="Graham J."/>
            <person name="Grandbois E."/>
            <person name="Grewal S."/>
            <person name="Gyaltsen K."/>
            <person name="Hafez N."/>
            <person name="Hagos B."/>
            <person name="Hall J."/>
            <person name="Henson C."/>
            <person name="Hollinger A."/>
            <person name="Honan T."/>
            <person name="Huard M.D."/>
            <person name="Hughes L."/>
            <person name="Hurhula B."/>
            <person name="Husby M.E."/>
            <person name="Kamat A."/>
            <person name="Kanga B."/>
            <person name="Kashin S."/>
            <person name="Khazanovich D."/>
            <person name="Kisner P."/>
            <person name="Lance K."/>
            <person name="Lara M."/>
            <person name="Lee W."/>
            <person name="Lennon N."/>
            <person name="Letendre F."/>
            <person name="LeVine R."/>
            <person name="Lipovsky A."/>
            <person name="Liu X."/>
            <person name="Liu J."/>
            <person name="Liu S."/>
            <person name="Lokyitsang T."/>
            <person name="Lokyitsang Y."/>
            <person name="Lubonja R."/>
            <person name="Lui A."/>
            <person name="MacDonald P."/>
            <person name="Magnisalis V."/>
            <person name="Maru K."/>
            <person name="Matthews C."/>
            <person name="McCusker W."/>
            <person name="McDonough S."/>
            <person name="Mehta T."/>
            <person name="Meldrim J."/>
            <person name="Meneus L."/>
            <person name="Mihai O."/>
            <person name="Mihalev A."/>
            <person name="Mihova T."/>
            <person name="Mittelman R."/>
            <person name="Mlenga V."/>
            <person name="Montmayeur A."/>
            <person name="Mulrain L."/>
            <person name="Navidi A."/>
            <person name="Naylor J."/>
            <person name="Negash T."/>
            <person name="Nguyen T."/>
            <person name="Nguyen N."/>
            <person name="Nicol R."/>
            <person name="Norbu C."/>
            <person name="Norbu N."/>
            <person name="Novod N."/>
            <person name="O'Neill B."/>
            <person name="Osman S."/>
            <person name="Markiewicz E."/>
            <person name="Oyono O.L."/>
            <person name="Patti C."/>
            <person name="Phunkhang P."/>
            <person name="Pierre F."/>
            <person name="Priest M."/>
            <person name="Raghuraman S."/>
            <person name="Rege F."/>
            <person name="Reyes R."/>
            <person name="Rise C."/>
            <person name="Rogov P."/>
            <person name="Ross K."/>
            <person name="Ryan E."/>
            <person name="Settipalli S."/>
            <person name="Shea T."/>
            <person name="Sherpa N."/>
            <person name="Shi L."/>
            <person name="Shih D."/>
            <person name="Sparrow T."/>
            <person name="Spaulding J."/>
            <person name="Stalker J."/>
            <person name="Stange-Thomann N."/>
            <person name="Stavropoulos S."/>
            <person name="Stone C."/>
            <person name="Strader C."/>
            <person name="Tesfaye S."/>
            <person name="Thomson T."/>
            <person name="Thoulutsang Y."/>
            <person name="Thoulutsang D."/>
            <person name="Topham K."/>
            <person name="Topping I."/>
            <person name="Tsamla T."/>
            <person name="Vassiliev H."/>
            <person name="Vo A."/>
            <person name="Wangchuk T."/>
            <person name="Wangdi T."/>
            <person name="Weiand M."/>
            <person name="Wilkinson J."/>
            <person name="Wilson A."/>
            <person name="Yadav S."/>
            <person name="Young G."/>
            <person name="Yu Q."/>
            <person name="Zembek L."/>
            <person name="Zhong D."/>
            <person name="Zimmer A."/>
            <person name="Zwirko Z."/>
            <person name="Jaffe D.B."/>
            <person name="Alvarez P."/>
            <person name="Brockman W."/>
            <person name="Butler J."/>
            <person name="Chin C."/>
            <person name="Gnerre S."/>
            <person name="Grabherr M."/>
            <person name="Kleber M."/>
            <person name="Mauceli E."/>
            <person name="MacCallum I."/>
        </authorList>
    </citation>
    <scope>NUCLEOTIDE SEQUENCE [LARGE SCALE GENOMIC DNA]</scope>
    <source>
        <strain evidence="3">Tucson 15010-1051.87</strain>
    </source>
</reference>
<feature type="region of interest" description="Disordered" evidence="1">
    <location>
        <begin position="51"/>
        <end position="78"/>
    </location>
</feature>
<feature type="region of interest" description="Disordered" evidence="1">
    <location>
        <begin position="241"/>
        <end position="272"/>
    </location>
</feature>